<dbReference type="Proteomes" id="UP000317332">
    <property type="component" value="Unassembled WGS sequence"/>
</dbReference>
<sequence length="458" mass="49218">MDKISHFLAELQSFAWGLPLLILLTGGGIYFLIRSKFLPFQYFFHAINVLRGKYSNPNDPGEISHFKALSTALASTVGMGNIAGVAVAIFIGGPGAIFWMWVSAIIGMATKFFTCTLSIMYRGKDSAGNIQGGPMYMITEGLGKKWKPLAVFFSLAGLIGALPVFNVNQLTQAINDILLKPAGLFSGITTNLIIGAVLVIITFMVILGGLKSISNVASKLVPYMVVLYFVAVSVILITYIDVLPYYLKLIITDAFSAGYFKGEAFLGGTLGGLILLGIRRGAFSNEAGIGTAPMAHGASKTSQPVREGLVAMLGPFIDTIVICTLTALAILVTGVWQSSPANGVSLTATAFTSAMPVIGNYVLLLCIVIFSVSSLFSYAYYGTKCMSFLIGDRHKYLYNYLYLGSIFIGATTTLDMMINLIDSFFAFMAIPTMIVTIILAPKVVKASKLYFKSLSNKT</sequence>
<evidence type="ECO:0000256" key="5">
    <source>
        <dbReference type="ARBA" id="ARBA00022692"/>
    </source>
</evidence>
<evidence type="ECO:0000256" key="4">
    <source>
        <dbReference type="ARBA" id="ARBA00022475"/>
    </source>
</evidence>
<feature type="transmembrane region" description="Helical" evidence="8">
    <location>
        <begin position="72"/>
        <end position="92"/>
    </location>
</feature>
<dbReference type="AlphaFoldDB" id="A0A506PDA2"/>
<dbReference type="EMBL" id="VHIQ01000008">
    <property type="protein sequence ID" value="TPV31559.1"/>
    <property type="molecule type" value="Genomic_DNA"/>
</dbReference>
<keyword evidence="6 8" id="KW-1133">Transmembrane helix</keyword>
<proteinExistence type="inferred from homology"/>
<evidence type="ECO:0000256" key="1">
    <source>
        <dbReference type="ARBA" id="ARBA00004651"/>
    </source>
</evidence>
<keyword evidence="3 8" id="KW-0813">Transport</keyword>
<feature type="transmembrane region" description="Helical" evidence="8">
    <location>
        <begin position="400"/>
        <end position="418"/>
    </location>
</feature>
<feature type="transmembrane region" description="Helical" evidence="8">
    <location>
        <begin position="98"/>
        <end position="121"/>
    </location>
</feature>
<evidence type="ECO:0000256" key="3">
    <source>
        <dbReference type="ARBA" id="ARBA00022448"/>
    </source>
</evidence>
<dbReference type="PANTHER" id="PTHR30330">
    <property type="entry name" value="AGSS FAMILY TRANSPORTER, SODIUM-ALANINE"/>
    <property type="match status" value="1"/>
</dbReference>
<feature type="transmembrane region" description="Helical" evidence="8">
    <location>
        <begin position="146"/>
        <end position="165"/>
    </location>
</feature>
<feature type="transmembrane region" description="Helical" evidence="8">
    <location>
        <begin position="220"/>
        <end position="240"/>
    </location>
</feature>
<keyword evidence="8" id="KW-0769">Symport</keyword>
<dbReference type="NCBIfam" id="TIGR00835">
    <property type="entry name" value="agcS"/>
    <property type="match status" value="1"/>
</dbReference>
<dbReference type="PRINTS" id="PR00175">
    <property type="entry name" value="NAALASMPORT"/>
</dbReference>
<organism evidence="9 10">
    <name type="scientific">Paucihalobacter ruber</name>
    <dbReference type="NCBI Taxonomy" id="2567861"/>
    <lineage>
        <taxon>Bacteria</taxon>
        <taxon>Pseudomonadati</taxon>
        <taxon>Bacteroidota</taxon>
        <taxon>Flavobacteriia</taxon>
        <taxon>Flavobacteriales</taxon>
        <taxon>Flavobacteriaceae</taxon>
        <taxon>Paucihalobacter</taxon>
    </lineage>
</organism>
<comment type="caution">
    <text evidence="9">The sequence shown here is derived from an EMBL/GenBank/DDBJ whole genome shotgun (WGS) entry which is preliminary data.</text>
</comment>
<evidence type="ECO:0000256" key="8">
    <source>
        <dbReference type="RuleBase" id="RU363064"/>
    </source>
</evidence>
<dbReference type="InterPro" id="IPR001463">
    <property type="entry name" value="Na/Ala_symport"/>
</dbReference>
<dbReference type="PANTHER" id="PTHR30330:SF3">
    <property type="entry name" value="TRANSCRIPTIONAL REGULATOR, LRP FAMILY"/>
    <property type="match status" value="1"/>
</dbReference>
<dbReference type="PROSITE" id="PS00873">
    <property type="entry name" value="NA_ALANINE_SYMP"/>
    <property type="match status" value="1"/>
</dbReference>
<feature type="transmembrane region" description="Helical" evidence="8">
    <location>
        <begin position="357"/>
        <end position="380"/>
    </location>
</feature>
<feature type="transmembrane region" description="Helical" evidence="8">
    <location>
        <begin position="14"/>
        <end position="33"/>
    </location>
</feature>
<comment type="subcellular location">
    <subcellularLocation>
        <location evidence="1 8">Cell membrane</location>
        <topology evidence="1 8">Multi-pass membrane protein</topology>
    </subcellularLocation>
</comment>
<feature type="transmembrane region" description="Helical" evidence="8">
    <location>
        <begin position="309"/>
        <end position="337"/>
    </location>
</feature>
<evidence type="ECO:0000313" key="10">
    <source>
        <dbReference type="Proteomes" id="UP000317332"/>
    </source>
</evidence>
<protein>
    <submittedName>
        <fullName evidence="9">Alanine:cation symporter family protein</fullName>
    </submittedName>
</protein>
<dbReference type="Pfam" id="PF01235">
    <property type="entry name" value="Na_Ala_symp"/>
    <property type="match status" value="1"/>
</dbReference>
<keyword evidence="7 8" id="KW-0472">Membrane</keyword>
<keyword evidence="5 8" id="KW-0812">Transmembrane</keyword>
<gene>
    <name evidence="9" type="ORF">FJ651_14815</name>
</gene>
<evidence type="ECO:0000256" key="7">
    <source>
        <dbReference type="ARBA" id="ARBA00023136"/>
    </source>
</evidence>
<keyword evidence="4 8" id="KW-1003">Cell membrane</keyword>
<feature type="transmembrane region" description="Helical" evidence="8">
    <location>
        <begin position="424"/>
        <end position="444"/>
    </location>
</feature>
<reference evidence="9 10" key="1">
    <citation type="submission" date="2019-06" db="EMBL/GenBank/DDBJ databases">
        <title>Flavobacteriaceae Paucihalobacterium erythroidium CWB-1, complete genome.</title>
        <authorList>
            <person name="Wu S."/>
        </authorList>
    </citation>
    <scope>NUCLEOTIDE SEQUENCE [LARGE SCALE GENOMIC DNA]</scope>
    <source>
        <strain evidence="9 10">CWB-1</strain>
    </source>
</reference>
<dbReference type="OrthoDB" id="9804874at2"/>
<dbReference type="GO" id="GO:0005886">
    <property type="term" value="C:plasma membrane"/>
    <property type="evidence" value="ECO:0007669"/>
    <property type="project" value="UniProtKB-SubCell"/>
</dbReference>
<feature type="transmembrane region" description="Helical" evidence="8">
    <location>
        <begin position="185"/>
        <end position="208"/>
    </location>
</feature>
<dbReference type="Gene3D" id="1.20.1740.10">
    <property type="entry name" value="Amino acid/polyamine transporter I"/>
    <property type="match status" value="1"/>
</dbReference>
<accession>A0A506PDA2</accession>
<feature type="transmembrane region" description="Helical" evidence="8">
    <location>
        <begin position="260"/>
        <end position="278"/>
    </location>
</feature>
<evidence type="ECO:0000313" key="9">
    <source>
        <dbReference type="EMBL" id="TPV31559.1"/>
    </source>
</evidence>
<comment type="similarity">
    <text evidence="2 8">Belongs to the alanine or glycine:cation symporter (AGCS) (TC 2.A.25) family.</text>
</comment>
<dbReference type="GO" id="GO:0005283">
    <property type="term" value="F:amino acid:sodium symporter activity"/>
    <property type="evidence" value="ECO:0007669"/>
    <property type="project" value="InterPro"/>
</dbReference>
<keyword evidence="10" id="KW-1185">Reference proteome</keyword>
<evidence type="ECO:0000256" key="2">
    <source>
        <dbReference type="ARBA" id="ARBA00009261"/>
    </source>
</evidence>
<name>A0A506PDA2_9FLAO</name>
<evidence type="ECO:0000256" key="6">
    <source>
        <dbReference type="ARBA" id="ARBA00022989"/>
    </source>
</evidence>